<organism evidence="1">
    <name type="scientific">Anguilla anguilla</name>
    <name type="common">European freshwater eel</name>
    <name type="synonym">Muraena anguilla</name>
    <dbReference type="NCBI Taxonomy" id="7936"/>
    <lineage>
        <taxon>Eukaryota</taxon>
        <taxon>Metazoa</taxon>
        <taxon>Chordata</taxon>
        <taxon>Craniata</taxon>
        <taxon>Vertebrata</taxon>
        <taxon>Euteleostomi</taxon>
        <taxon>Actinopterygii</taxon>
        <taxon>Neopterygii</taxon>
        <taxon>Teleostei</taxon>
        <taxon>Anguilliformes</taxon>
        <taxon>Anguillidae</taxon>
        <taxon>Anguilla</taxon>
    </lineage>
</organism>
<dbReference type="EMBL" id="GBXM01010107">
    <property type="protein sequence ID" value="JAH98470.1"/>
    <property type="molecule type" value="Transcribed_RNA"/>
</dbReference>
<accession>A0A0E9X9E2</accession>
<reference evidence="1" key="2">
    <citation type="journal article" date="2015" name="Fish Shellfish Immunol.">
        <title>Early steps in the European eel (Anguilla anguilla)-Vibrio vulnificus interaction in the gills: Role of the RtxA13 toxin.</title>
        <authorList>
            <person name="Callol A."/>
            <person name="Pajuelo D."/>
            <person name="Ebbesson L."/>
            <person name="Teles M."/>
            <person name="MacKenzie S."/>
            <person name="Amaro C."/>
        </authorList>
    </citation>
    <scope>NUCLEOTIDE SEQUENCE</scope>
</reference>
<evidence type="ECO:0000313" key="1">
    <source>
        <dbReference type="EMBL" id="JAH98470.1"/>
    </source>
</evidence>
<protein>
    <submittedName>
        <fullName evidence="1">Uncharacterized protein</fullName>
    </submittedName>
</protein>
<sequence length="149" mass="16461">MNVCLCVRVCVCARKRECAHVCVYKHVCVRMSVCVCVLYMHVFPSECGSFCSRGSLLPPLHQQWIGGIFNSLDFDLLVIDSHRGQCAGHFLLDVLPGILLLLQHTAGVEGGLGHLHRLVNPGVIGELSDGHPLRRLCLQQMTDQLLGFL</sequence>
<dbReference type="AlphaFoldDB" id="A0A0E9X9E2"/>
<name>A0A0E9X9E2_ANGAN</name>
<reference evidence="1" key="1">
    <citation type="submission" date="2014-11" db="EMBL/GenBank/DDBJ databases">
        <authorList>
            <person name="Amaro Gonzalez C."/>
        </authorList>
    </citation>
    <scope>NUCLEOTIDE SEQUENCE</scope>
</reference>
<proteinExistence type="predicted"/>